<dbReference type="Proteomes" id="UP000581447">
    <property type="component" value="Unassembled WGS sequence"/>
</dbReference>
<name>A0A840AX14_9SPHN</name>
<evidence type="ECO:0000313" key="4">
    <source>
        <dbReference type="Proteomes" id="UP000581447"/>
    </source>
</evidence>
<reference evidence="3 4" key="1">
    <citation type="submission" date="2020-08" db="EMBL/GenBank/DDBJ databases">
        <title>Genomic Encyclopedia of Type Strains, Phase IV (KMG-IV): sequencing the most valuable type-strain genomes for metagenomic binning, comparative biology and taxonomic classification.</title>
        <authorList>
            <person name="Goeker M."/>
        </authorList>
    </citation>
    <scope>NUCLEOTIDE SEQUENCE [LARGE SCALE GENOMIC DNA]</scope>
    <source>
        <strain evidence="3 4">DSM 29050</strain>
    </source>
</reference>
<feature type="transmembrane region" description="Helical" evidence="1">
    <location>
        <begin position="24"/>
        <end position="43"/>
    </location>
</feature>
<protein>
    <submittedName>
        <fullName evidence="3">Flp pilus assembly protein TadG</fullName>
    </submittedName>
</protein>
<dbReference type="EMBL" id="JACIEA010000001">
    <property type="protein sequence ID" value="MBB3942889.1"/>
    <property type="molecule type" value="Genomic_DNA"/>
</dbReference>
<evidence type="ECO:0000259" key="2">
    <source>
        <dbReference type="Pfam" id="PF13400"/>
    </source>
</evidence>
<accession>A0A840AX14</accession>
<dbReference type="RefSeq" id="WP_344672521.1">
    <property type="nucleotide sequence ID" value="NZ_BAABBG010000023.1"/>
</dbReference>
<keyword evidence="1" id="KW-1133">Transmembrane helix</keyword>
<evidence type="ECO:0000256" key="1">
    <source>
        <dbReference type="SAM" id="Phobius"/>
    </source>
</evidence>
<dbReference type="InterPro" id="IPR028087">
    <property type="entry name" value="Tad_N"/>
</dbReference>
<keyword evidence="1" id="KW-0812">Transmembrane</keyword>
<organism evidence="3 4">
    <name type="scientific">Sphingorhabdus rigui</name>
    <dbReference type="NCBI Taxonomy" id="1282858"/>
    <lineage>
        <taxon>Bacteria</taxon>
        <taxon>Pseudomonadati</taxon>
        <taxon>Pseudomonadota</taxon>
        <taxon>Alphaproteobacteria</taxon>
        <taxon>Sphingomonadales</taxon>
        <taxon>Sphingomonadaceae</taxon>
        <taxon>Sphingorhabdus</taxon>
    </lineage>
</organism>
<feature type="domain" description="Putative Flp pilus-assembly TadG-like N-terminal" evidence="2">
    <location>
        <begin position="22"/>
        <end position="66"/>
    </location>
</feature>
<keyword evidence="1" id="KW-0472">Membrane</keyword>
<dbReference type="AlphaFoldDB" id="A0A840AX14"/>
<proteinExistence type="predicted"/>
<dbReference type="Gene3D" id="3.40.50.410">
    <property type="entry name" value="von Willebrand factor, type A domain"/>
    <property type="match status" value="2"/>
</dbReference>
<evidence type="ECO:0000313" key="3">
    <source>
        <dbReference type="EMBL" id="MBB3942889.1"/>
    </source>
</evidence>
<keyword evidence="4" id="KW-1185">Reference proteome</keyword>
<comment type="caution">
    <text evidence="3">The sequence shown here is derived from an EMBL/GenBank/DDBJ whole genome shotgun (WGS) entry which is preliminary data.</text>
</comment>
<sequence length="572" mass="62105">MKNVEANKVSGVMSRLLKNEEGNVLALFAAAVIPFFGLVGGGVDMSRIYLSQTRLQGACDAGALIGRKTMGLGKWADNGNAAKTQAEKLFDQNFPSGAYGTTGLVRSFAESNGNVKGTASVTIPMTLMRVLGQKSQAVSVSCQAELRVPNTDVMFVLDTTGSMDEPIPNSGSTEPKIDGLRKAVKCFYEALAKQNITDIQPSDCGETSDPTASNLGSVQMRFGFVPYAVNVNVGRLLPLDYMADRWTYQSREASFDTKNDFSGWTYKPVTFNVSGLKGTGKNPWQSSLQLPIGDKGANTTVNWAGCIEERQTFRAPDSDPSNDWDPIPSTALDMDIDLVPTKSNVASQWGPMLPSAIWQRYNFTTFWGIRVRSTRSLENISVAANSSDTMPTVADSCPTAARTFQTWEASDFSKYVNDLTTGGSTYHDIGLLWGARIMSPTGIFAELNAPKNMTIERHMVFMTDGDTQTNEDDYSAYGVHWYDRRQTPTGSAPTSSLLEKLTDARTVALCEAIKNKNINLWVVSYGSVSGTTSDRLRACATPGKFVQASSVASLISNFKEIAAKISALRLTK</sequence>
<dbReference type="SUPFAM" id="SSF53300">
    <property type="entry name" value="vWA-like"/>
    <property type="match status" value="1"/>
</dbReference>
<dbReference type="Pfam" id="PF13400">
    <property type="entry name" value="Tad"/>
    <property type="match status" value="1"/>
</dbReference>
<gene>
    <name evidence="3" type="ORF">GGR91_001111</name>
</gene>
<dbReference type="InterPro" id="IPR036465">
    <property type="entry name" value="vWFA_dom_sf"/>
</dbReference>